<evidence type="ECO:0000313" key="2">
    <source>
        <dbReference type="Proteomes" id="UP000186040"/>
    </source>
</evidence>
<accession>A0A1Q9LHJ9</accession>
<dbReference type="STRING" id="1193682.BJP25_26410"/>
<comment type="caution">
    <text evidence="1">The sequence shown here is derived from an EMBL/GenBank/DDBJ whole genome shotgun (WGS) entry which is preliminary data.</text>
</comment>
<gene>
    <name evidence="1" type="ORF">BJP25_26410</name>
</gene>
<dbReference type="RefSeq" id="WP_075976780.1">
    <property type="nucleotide sequence ID" value="NZ_MKQR01000022.1"/>
</dbReference>
<protein>
    <submittedName>
        <fullName evidence="1">Uncharacterized protein</fullName>
    </submittedName>
</protein>
<organism evidence="1 2">
    <name type="scientific">Actinokineospora bangkokensis</name>
    <dbReference type="NCBI Taxonomy" id="1193682"/>
    <lineage>
        <taxon>Bacteria</taxon>
        <taxon>Bacillati</taxon>
        <taxon>Actinomycetota</taxon>
        <taxon>Actinomycetes</taxon>
        <taxon>Pseudonocardiales</taxon>
        <taxon>Pseudonocardiaceae</taxon>
        <taxon>Actinokineospora</taxon>
    </lineage>
</organism>
<keyword evidence="2" id="KW-1185">Reference proteome</keyword>
<sequence length="216" mass="23747">MPLTADDVDTATWWLVDTLSPATDRDWTARAGELTFTCWETAEHLTDDLLSYATRVALRRHPTARTPPFAWAKRHPEGPMTLAPADPAAGPPGLLQVIEAYGACLSAALRTAPPTHRAWHVYGESDPEGFAAMATVELLVHGWDITQGLSLPWNPPPGLSTQALHRLFPHAPTTTDPDTTLLWATGRTALPTHPRLTEWRWYSEPHPNTAGEPPHP</sequence>
<evidence type="ECO:0000313" key="1">
    <source>
        <dbReference type="EMBL" id="OLR91496.1"/>
    </source>
</evidence>
<dbReference type="OrthoDB" id="4453346at2"/>
<dbReference type="InterPro" id="IPR034660">
    <property type="entry name" value="DinB/YfiT-like"/>
</dbReference>
<dbReference type="Proteomes" id="UP000186040">
    <property type="component" value="Unassembled WGS sequence"/>
</dbReference>
<dbReference type="SUPFAM" id="SSF109854">
    <property type="entry name" value="DinB/YfiT-like putative metalloenzymes"/>
    <property type="match status" value="1"/>
</dbReference>
<dbReference type="EMBL" id="MKQR01000022">
    <property type="protein sequence ID" value="OLR91496.1"/>
    <property type="molecule type" value="Genomic_DNA"/>
</dbReference>
<name>A0A1Q9LHJ9_9PSEU</name>
<dbReference type="AlphaFoldDB" id="A0A1Q9LHJ9"/>
<proteinExistence type="predicted"/>
<reference evidence="1 2" key="1">
    <citation type="submission" date="2016-10" db="EMBL/GenBank/DDBJ databases">
        <title>The Draft Genome Sequence of Actinokineospora bangkokensis 44EHWT reveals the biosynthetic pathway of antifungal compounds Thailandins with unusual extender unit butylmalonyl-CoA.</title>
        <authorList>
            <person name="Greule A."/>
            <person name="Intra B."/>
            <person name="Flemming S."/>
            <person name="Rommel M.G."/>
            <person name="Panbangred W."/>
            <person name="Bechthold A."/>
        </authorList>
    </citation>
    <scope>NUCLEOTIDE SEQUENCE [LARGE SCALE GENOMIC DNA]</scope>
    <source>
        <strain evidence="1 2">44EHW</strain>
    </source>
</reference>